<dbReference type="HOGENOM" id="CLU_824352_0_0_1"/>
<dbReference type="PRINTS" id="PR00861">
    <property type="entry name" value="ALYTICPTASE"/>
</dbReference>
<evidence type="ECO:0000259" key="8">
    <source>
        <dbReference type="Pfam" id="PF02983"/>
    </source>
</evidence>
<dbReference type="GO" id="GO:0006508">
    <property type="term" value="P:proteolysis"/>
    <property type="evidence" value="ECO:0007669"/>
    <property type="project" value="UniProtKB-KW"/>
</dbReference>
<evidence type="ECO:0000256" key="3">
    <source>
        <dbReference type="ARBA" id="ARBA00022801"/>
    </source>
</evidence>
<evidence type="ECO:0000256" key="5">
    <source>
        <dbReference type="ARBA" id="ARBA00023145"/>
    </source>
</evidence>
<evidence type="ECO:0000256" key="1">
    <source>
        <dbReference type="ARBA" id="ARBA00022670"/>
    </source>
</evidence>
<dbReference type="SUPFAM" id="SSF50494">
    <property type="entry name" value="Trypsin-like serine proteases"/>
    <property type="match status" value="1"/>
</dbReference>
<accession>A0A0A1TC34</accession>
<keyword evidence="2" id="KW-0732">Signal</keyword>
<dbReference type="CDD" id="cd21112">
    <property type="entry name" value="alphaLP-like"/>
    <property type="match status" value="1"/>
</dbReference>
<organism evidence="9 10">
    <name type="scientific">[Torrubiella] hemipterigena</name>
    <dbReference type="NCBI Taxonomy" id="1531966"/>
    <lineage>
        <taxon>Eukaryota</taxon>
        <taxon>Fungi</taxon>
        <taxon>Dikarya</taxon>
        <taxon>Ascomycota</taxon>
        <taxon>Pezizomycotina</taxon>
        <taxon>Sordariomycetes</taxon>
        <taxon>Hypocreomycetidae</taxon>
        <taxon>Hypocreales</taxon>
        <taxon>Clavicipitaceae</taxon>
        <taxon>Clavicipitaceae incertae sedis</taxon>
        <taxon>'Torrubiella' clade</taxon>
    </lineage>
</organism>
<evidence type="ECO:0000313" key="10">
    <source>
        <dbReference type="Proteomes" id="UP000039046"/>
    </source>
</evidence>
<evidence type="ECO:0000313" key="9">
    <source>
        <dbReference type="EMBL" id="CEJ92334.1"/>
    </source>
</evidence>
<protein>
    <recommendedName>
        <fullName evidence="8">Peptidase S1A alpha-lytic prodomain domain-containing protein</fullName>
    </recommendedName>
</protein>
<sequence>MLEAIQRDLGLDTTQATARIARDSYASKVIENLQGSLGKSFSGAWPDEDKILVGITDEAQKKDVVSAGGTPVLMANSLDKLHKTQEALNDILKGHAKRDGHSTFGYHASIASYGVDLAANKLVINALAHAQDAANKFTSHSGLDASDYEVHVIDTMPAAHATVVGGYAYKNIDARLIWSYGFAVTGGFISAGHCGSAGAHVTSFSGEAVGTFYDSTYPGNDWSYVQTVQGTTLYGYVDAGNGNFYPVKGSQEAAVGATICRSGQTTGVRCGTIRQKNMTVNYREGTLRLDTDKLALITETLVALSLLERRLRVSSLAVMVLAKTAIAYLTSSQSTPF</sequence>
<keyword evidence="1" id="KW-0645">Protease</keyword>
<dbReference type="InterPro" id="IPR004236">
    <property type="entry name" value="Pept_S1_alpha_lytic"/>
</dbReference>
<feature type="domain" description="Peptidase S1A alpha-lytic prodomain" evidence="8">
    <location>
        <begin position="76"/>
        <end position="145"/>
    </location>
</feature>
<name>A0A0A1TC34_9HYPO</name>
<evidence type="ECO:0000256" key="4">
    <source>
        <dbReference type="ARBA" id="ARBA00022825"/>
    </source>
</evidence>
<dbReference type="Proteomes" id="UP000039046">
    <property type="component" value="Unassembled WGS sequence"/>
</dbReference>
<dbReference type="Gene3D" id="3.30.300.50">
    <property type="match status" value="2"/>
</dbReference>
<gene>
    <name evidence="9" type="ORF">VHEMI07994</name>
</gene>
<feature type="disulfide bond" evidence="7">
    <location>
        <begin position="260"/>
        <end position="270"/>
    </location>
</feature>
<dbReference type="InterPro" id="IPR035070">
    <property type="entry name" value="Streptogrisin_prodomain"/>
</dbReference>
<dbReference type="InterPro" id="IPR009003">
    <property type="entry name" value="Peptidase_S1_PA"/>
</dbReference>
<dbReference type="InterPro" id="IPR001316">
    <property type="entry name" value="Pept_S1A_streptogrisin"/>
</dbReference>
<proteinExistence type="predicted"/>
<reference evidence="9 10" key="1">
    <citation type="journal article" date="2015" name="Genome Announc.">
        <title>Draft Genome Sequence and Gene Annotation of the Entomopathogenic Fungus Verticillium hemipterigenum.</title>
        <authorList>
            <person name="Horn F."/>
            <person name="Habel A."/>
            <person name="Scharf D.H."/>
            <person name="Dworschak J."/>
            <person name="Brakhage A.A."/>
            <person name="Guthke R."/>
            <person name="Hertweck C."/>
            <person name="Linde J."/>
        </authorList>
    </citation>
    <scope>NUCLEOTIDE SEQUENCE [LARGE SCALE GENOMIC DNA]</scope>
</reference>
<keyword evidence="4" id="KW-0720">Serine protease</keyword>
<keyword evidence="6 7" id="KW-1015">Disulfide bond</keyword>
<dbReference type="EMBL" id="CDHN01000004">
    <property type="protein sequence ID" value="CEJ92334.1"/>
    <property type="molecule type" value="Genomic_DNA"/>
</dbReference>
<evidence type="ECO:0000256" key="7">
    <source>
        <dbReference type="PIRSR" id="PIRSR001134-2"/>
    </source>
</evidence>
<dbReference type="OrthoDB" id="3762657at2759"/>
<dbReference type="PIRSF" id="PIRSF001134">
    <property type="entry name" value="Streptogrisin"/>
    <property type="match status" value="1"/>
</dbReference>
<dbReference type="GO" id="GO:0005576">
    <property type="term" value="C:extracellular region"/>
    <property type="evidence" value="ECO:0007669"/>
    <property type="project" value="InterPro"/>
</dbReference>
<dbReference type="InterPro" id="IPR043504">
    <property type="entry name" value="Peptidase_S1_PA_chymotrypsin"/>
</dbReference>
<keyword evidence="3" id="KW-0378">Hydrolase</keyword>
<keyword evidence="5" id="KW-0865">Zymogen</keyword>
<evidence type="ECO:0000256" key="2">
    <source>
        <dbReference type="ARBA" id="ARBA00022729"/>
    </source>
</evidence>
<dbReference type="Pfam" id="PF02983">
    <property type="entry name" value="Pro_Al_protease"/>
    <property type="match status" value="1"/>
</dbReference>
<evidence type="ECO:0000256" key="6">
    <source>
        <dbReference type="ARBA" id="ARBA00023157"/>
    </source>
</evidence>
<dbReference type="AlphaFoldDB" id="A0A0A1TC34"/>
<dbReference type="Gene3D" id="2.40.10.10">
    <property type="entry name" value="Trypsin-like serine proteases"/>
    <property type="match status" value="2"/>
</dbReference>
<dbReference type="GO" id="GO:0004252">
    <property type="term" value="F:serine-type endopeptidase activity"/>
    <property type="evidence" value="ECO:0007669"/>
    <property type="project" value="InterPro"/>
</dbReference>
<keyword evidence="10" id="KW-1185">Reference proteome</keyword>